<accession>A0A8S1B7R3</accession>
<sequence>MIDARLNFKQQAQHVGAKASVVRATLLRLMPNIGGPKQRRRALLTSVVTSVLNYGIPIWADALKIQEARRKIAPVYWLSALRIASAFRTVSDDAVNVIAGMVPIEVLAEERKALYHRKVTTTLSPGKLGKEERLNSIRRWQSKWDTSTKGRWTYRLIPQVDVWVNRNHG</sequence>
<reference evidence="1 2" key="1">
    <citation type="submission" date="2020-04" db="EMBL/GenBank/DDBJ databases">
        <authorList>
            <person name="Wallbank WR R."/>
            <person name="Pardo Diaz C."/>
            <person name="Kozak K."/>
            <person name="Martin S."/>
            <person name="Jiggins C."/>
            <person name="Moest M."/>
            <person name="Warren A I."/>
            <person name="Byers J.R.P. K."/>
            <person name="Montejo-Kovacevich G."/>
            <person name="Yen C E."/>
        </authorList>
    </citation>
    <scope>NUCLEOTIDE SEQUENCE [LARGE SCALE GENOMIC DNA]</scope>
</reference>
<dbReference type="EMBL" id="CADEBD010000443">
    <property type="protein sequence ID" value="CAB3255715.1"/>
    <property type="molecule type" value="Genomic_DNA"/>
</dbReference>
<proteinExistence type="predicted"/>
<dbReference type="AlphaFoldDB" id="A0A8S1B7R3"/>
<name>A0A8S1B7R3_ARCPL</name>
<gene>
    <name evidence="1" type="ORF">APLA_LOCUS15368</name>
</gene>
<evidence type="ECO:0000313" key="1">
    <source>
        <dbReference type="EMBL" id="CAB3255715.1"/>
    </source>
</evidence>
<dbReference type="Proteomes" id="UP000494256">
    <property type="component" value="Unassembled WGS sequence"/>
</dbReference>
<evidence type="ECO:0000313" key="2">
    <source>
        <dbReference type="Proteomes" id="UP000494256"/>
    </source>
</evidence>
<organism evidence="1 2">
    <name type="scientific">Arctia plantaginis</name>
    <name type="common">Wood tiger moth</name>
    <name type="synonym">Phalaena plantaginis</name>
    <dbReference type="NCBI Taxonomy" id="874455"/>
    <lineage>
        <taxon>Eukaryota</taxon>
        <taxon>Metazoa</taxon>
        <taxon>Ecdysozoa</taxon>
        <taxon>Arthropoda</taxon>
        <taxon>Hexapoda</taxon>
        <taxon>Insecta</taxon>
        <taxon>Pterygota</taxon>
        <taxon>Neoptera</taxon>
        <taxon>Endopterygota</taxon>
        <taxon>Lepidoptera</taxon>
        <taxon>Glossata</taxon>
        <taxon>Ditrysia</taxon>
        <taxon>Noctuoidea</taxon>
        <taxon>Erebidae</taxon>
        <taxon>Arctiinae</taxon>
        <taxon>Arctia</taxon>
    </lineage>
</organism>
<evidence type="ECO:0008006" key="3">
    <source>
        <dbReference type="Google" id="ProtNLM"/>
    </source>
</evidence>
<protein>
    <recommendedName>
        <fullName evidence="3">Reverse transcriptase</fullName>
    </recommendedName>
</protein>
<dbReference type="OrthoDB" id="446723at2759"/>
<comment type="caution">
    <text evidence="1">The sequence shown here is derived from an EMBL/GenBank/DDBJ whole genome shotgun (WGS) entry which is preliminary data.</text>
</comment>